<evidence type="ECO:0000313" key="3">
    <source>
        <dbReference type="EMBL" id="KAJ7370362.1"/>
    </source>
</evidence>
<dbReference type="Proteomes" id="UP001163046">
    <property type="component" value="Unassembled WGS sequence"/>
</dbReference>
<evidence type="ECO:0000313" key="4">
    <source>
        <dbReference type="Proteomes" id="UP001163046"/>
    </source>
</evidence>
<evidence type="ECO:0000259" key="2">
    <source>
        <dbReference type="Pfam" id="PF15902"/>
    </source>
</evidence>
<keyword evidence="4" id="KW-1185">Reference proteome</keyword>
<dbReference type="InterPro" id="IPR050310">
    <property type="entry name" value="VPS10-sortilin"/>
</dbReference>
<comment type="caution">
    <text evidence="3">The sequence shown here is derived from an EMBL/GenBank/DDBJ whole genome shotgun (WGS) entry which is preliminary data.</text>
</comment>
<dbReference type="OrthoDB" id="443634at2759"/>
<organism evidence="3 4">
    <name type="scientific">Desmophyllum pertusum</name>
    <dbReference type="NCBI Taxonomy" id="174260"/>
    <lineage>
        <taxon>Eukaryota</taxon>
        <taxon>Metazoa</taxon>
        <taxon>Cnidaria</taxon>
        <taxon>Anthozoa</taxon>
        <taxon>Hexacorallia</taxon>
        <taxon>Scleractinia</taxon>
        <taxon>Caryophylliina</taxon>
        <taxon>Caryophylliidae</taxon>
        <taxon>Desmophyllum</taxon>
    </lineage>
</organism>
<dbReference type="Pfam" id="PF15902">
    <property type="entry name" value="Sortilin-Vps10"/>
    <property type="match status" value="1"/>
</dbReference>
<dbReference type="GO" id="GO:0016020">
    <property type="term" value="C:membrane"/>
    <property type="evidence" value="ECO:0007669"/>
    <property type="project" value="TreeGrafter"/>
</dbReference>
<feature type="domain" description="Sortilin N-terminal" evidence="2">
    <location>
        <begin position="102"/>
        <end position="239"/>
    </location>
</feature>
<reference evidence="3" key="1">
    <citation type="submission" date="2023-01" db="EMBL/GenBank/DDBJ databases">
        <title>Genome assembly of the deep-sea coral Lophelia pertusa.</title>
        <authorList>
            <person name="Herrera S."/>
            <person name="Cordes E."/>
        </authorList>
    </citation>
    <scope>NUCLEOTIDE SEQUENCE</scope>
    <source>
        <strain evidence="3">USNM1676648</strain>
        <tissue evidence="3">Polyp</tissue>
    </source>
</reference>
<proteinExistence type="predicted"/>
<keyword evidence="3" id="KW-0675">Receptor</keyword>
<dbReference type="InterPro" id="IPR031778">
    <property type="entry name" value="Sortilin_N"/>
</dbReference>
<dbReference type="AlphaFoldDB" id="A0A9X0CNL7"/>
<dbReference type="GO" id="GO:0005794">
    <property type="term" value="C:Golgi apparatus"/>
    <property type="evidence" value="ECO:0007669"/>
    <property type="project" value="TreeGrafter"/>
</dbReference>
<dbReference type="GO" id="GO:0006892">
    <property type="term" value="P:post-Golgi vesicle-mediated transport"/>
    <property type="evidence" value="ECO:0007669"/>
    <property type="project" value="TreeGrafter"/>
</dbReference>
<dbReference type="PANTHER" id="PTHR12106:SF27">
    <property type="entry name" value="SORTILIN-RELATED RECEPTOR"/>
    <property type="match status" value="1"/>
</dbReference>
<gene>
    <name evidence="3" type="primary">SORCS1_3</name>
    <name evidence="3" type="ORF">OS493_032537</name>
</gene>
<dbReference type="EMBL" id="MU826866">
    <property type="protein sequence ID" value="KAJ7370362.1"/>
    <property type="molecule type" value="Genomic_DNA"/>
</dbReference>
<sequence>MKRIPLSRVNPDGGFRFLEGADFQFYKEVRELIEFRVRRSAEESVRSHNRTKITDEFELTGDNHSVAFLHWSGERSSVIYIFTCGVVNQTESEHVLCEDAYFWRSTDYGSTFKREDDKFQHRTINNVDFCSGNHKKVIISVLNPKTLYISEDEGDTFHRFTVSIAPHEVSCNPVSDKLIVVYDQDTQKVQYSNDGCKTWTVISDNVLRHFWGYDQVVGKSEILLEVQQKGNYNSELKHAMLPCTFERFEGQGVVCFVPKQLQHKQETFFSMLSSLLMPEELEYKIVDANENEVMVVVRHGTDYWNLYVSDITGVKYSSL</sequence>
<accession>A0A9X0CNL7</accession>
<dbReference type="PANTHER" id="PTHR12106">
    <property type="entry name" value="SORTILIN RELATED"/>
    <property type="match status" value="1"/>
</dbReference>
<protein>
    <submittedName>
        <fullName evidence="3">VPS10 domain-containing receptor SorCS1</fullName>
    </submittedName>
</protein>
<evidence type="ECO:0000256" key="1">
    <source>
        <dbReference type="ARBA" id="ARBA00022737"/>
    </source>
</evidence>
<dbReference type="Gene3D" id="2.130.10.10">
    <property type="entry name" value="YVTN repeat-like/Quinoprotein amine dehydrogenase"/>
    <property type="match status" value="1"/>
</dbReference>
<dbReference type="InterPro" id="IPR015943">
    <property type="entry name" value="WD40/YVTN_repeat-like_dom_sf"/>
</dbReference>
<name>A0A9X0CNL7_9CNID</name>
<dbReference type="SUPFAM" id="SSF110296">
    <property type="entry name" value="Oligoxyloglucan reducing end-specific cellobiohydrolase"/>
    <property type="match status" value="1"/>
</dbReference>
<keyword evidence="1" id="KW-0677">Repeat</keyword>